<protein>
    <submittedName>
        <fullName evidence="3">Uncharacterized protein</fullName>
    </submittedName>
</protein>
<evidence type="ECO:0000313" key="4">
    <source>
        <dbReference type="Proteomes" id="UP001153148"/>
    </source>
</evidence>
<proteinExistence type="predicted"/>
<feature type="region of interest" description="Disordered" evidence="1">
    <location>
        <begin position="98"/>
        <end position="129"/>
    </location>
</feature>
<organism evidence="3 4">
    <name type="scientific">Timema podura</name>
    <name type="common">Walking stick</name>
    <dbReference type="NCBI Taxonomy" id="61482"/>
    <lineage>
        <taxon>Eukaryota</taxon>
        <taxon>Metazoa</taxon>
        <taxon>Ecdysozoa</taxon>
        <taxon>Arthropoda</taxon>
        <taxon>Hexapoda</taxon>
        <taxon>Insecta</taxon>
        <taxon>Pterygota</taxon>
        <taxon>Neoptera</taxon>
        <taxon>Polyneoptera</taxon>
        <taxon>Phasmatodea</taxon>
        <taxon>Timematodea</taxon>
        <taxon>Timematoidea</taxon>
        <taxon>Timematidae</taxon>
        <taxon>Timema</taxon>
    </lineage>
</organism>
<keyword evidence="2" id="KW-1133">Transmembrane helix</keyword>
<name>A0ABN7P9K3_TIMPD</name>
<keyword evidence="2" id="KW-0812">Transmembrane</keyword>
<dbReference type="EMBL" id="CAJPIN010018774">
    <property type="protein sequence ID" value="CAG2062135.1"/>
    <property type="molecule type" value="Genomic_DNA"/>
</dbReference>
<evidence type="ECO:0000313" key="3">
    <source>
        <dbReference type="EMBL" id="CAG2062135.1"/>
    </source>
</evidence>
<evidence type="ECO:0000256" key="1">
    <source>
        <dbReference type="SAM" id="MobiDB-lite"/>
    </source>
</evidence>
<feature type="transmembrane region" description="Helical" evidence="2">
    <location>
        <begin position="12"/>
        <end position="33"/>
    </location>
</feature>
<comment type="caution">
    <text evidence="3">The sequence shown here is derived from an EMBL/GenBank/DDBJ whole genome shotgun (WGS) entry which is preliminary data.</text>
</comment>
<gene>
    <name evidence="3" type="ORF">TPAB3V08_LOCUS9088</name>
</gene>
<evidence type="ECO:0000256" key="2">
    <source>
        <dbReference type="SAM" id="Phobius"/>
    </source>
</evidence>
<dbReference type="Proteomes" id="UP001153148">
    <property type="component" value="Unassembled WGS sequence"/>
</dbReference>
<keyword evidence="2" id="KW-0472">Membrane</keyword>
<feature type="non-terminal residue" evidence="3">
    <location>
        <position position="1"/>
    </location>
</feature>
<sequence>FEGRHRKKKIALLIPLLFFFKLKVISVIILVSVLFIKKMILIAGVLLPSLLSMVKVCKPHHPHHHSYYAPTGYEAGEEVHEDYAESYGHHHHPYHYKEYARRSGAPGGNRWNSPYRAHAPKSSARSDGI</sequence>
<accession>A0ABN7P9K3</accession>
<keyword evidence="4" id="KW-1185">Reference proteome</keyword>
<reference evidence="3" key="1">
    <citation type="submission" date="2021-03" db="EMBL/GenBank/DDBJ databases">
        <authorList>
            <person name="Tran Van P."/>
        </authorList>
    </citation>
    <scope>NUCLEOTIDE SEQUENCE</scope>
</reference>